<dbReference type="PANTHER" id="PTHR11738">
    <property type="entry name" value="MHC CLASS I NK CELL RECEPTOR"/>
    <property type="match status" value="1"/>
</dbReference>
<accession>A0A5N3UW33</accession>
<keyword evidence="2" id="KW-1015">Disulfide bond</keyword>
<dbReference type="PROSITE" id="PS50835">
    <property type="entry name" value="IG_LIKE"/>
    <property type="match status" value="1"/>
</dbReference>
<dbReference type="FunFam" id="2.60.40.10:FF:000049">
    <property type="entry name" value="Leukocyte immunoglobulin-like receptor subfamily B member 1"/>
    <property type="match status" value="3"/>
</dbReference>
<dbReference type="SMART" id="SM00409">
    <property type="entry name" value="IG"/>
    <property type="match status" value="3"/>
</dbReference>
<dbReference type="PANTHER" id="PTHR11738:SF192">
    <property type="entry name" value="KILLER CELL IMMUNOGLOBULIN-LIKE RECEPTOR-LIKE PROTEIN KIR3DX1-RELATED"/>
    <property type="match status" value="1"/>
</dbReference>
<dbReference type="SUPFAM" id="SSF48726">
    <property type="entry name" value="Immunoglobulin"/>
    <property type="match status" value="3"/>
</dbReference>
<keyword evidence="5" id="KW-0472">Membrane</keyword>
<dbReference type="InterPro" id="IPR050412">
    <property type="entry name" value="Ig-like_Receptors_ImmuneReg"/>
</dbReference>
<dbReference type="InterPro" id="IPR036179">
    <property type="entry name" value="Ig-like_dom_sf"/>
</dbReference>
<gene>
    <name evidence="8" type="ORF">FD754_022905</name>
</gene>
<dbReference type="GO" id="GO:0002764">
    <property type="term" value="P:immune response-regulating signaling pathway"/>
    <property type="evidence" value="ECO:0007669"/>
    <property type="project" value="TreeGrafter"/>
</dbReference>
<feature type="compositionally biased region" description="Pro residues" evidence="4">
    <location>
        <begin position="413"/>
        <end position="422"/>
    </location>
</feature>
<evidence type="ECO:0000313" key="8">
    <source>
        <dbReference type="EMBL" id="KAB0340700.1"/>
    </source>
</evidence>
<evidence type="ECO:0000256" key="3">
    <source>
        <dbReference type="ARBA" id="ARBA00023319"/>
    </source>
</evidence>
<keyword evidence="1 6" id="KW-0732">Signal</keyword>
<feature type="chain" id="PRO_5024349581" description="Ig-like domain-containing protein" evidence="6">
    <location>
        <begin position="25"/>
        <end position="430"/>
    </location>
</feature>
<evidence type="ECO:0000256" key="2">
    <source>
        <dbReference type="ARBA" id="ARBA00023157"/>
    </source>
</evidence>
<dbReference type="InterPro" id="IPR007110">
    <property type="entry name" value="Ig-like_dom"/>
</dbReference>
<dbReference type="Proteomes" id="UP000326458">
    <property type="component" value="Unassembled WGS sequence"/>
</dbReference>
<dbReference type="Pfam" id="PF00047">
    <property type="entry name" value="ig"/>
    <property type="match status" value="3"/>
</dbReference>
<name>A0A5N3UW33_MUNMU</name>
<evidence type="ECO:0000259" key="7">
    <source>
        <dbReference type="PROSITE" id="PS50835"/>
    </source>
</evidence>
<evidence type="ECO:0000313" key="9">
    <source>
        <dbReference type="Proteomes" id="UP000326458"/>
    </source>
</evidence>
<feature type="signal peptide" evidence="6">
    <location>
        <begin position="1"/>
        <end position="24"/>
    </location>
</feature>
<dbReference type="InterPro" id="IPR003599">
    <property type="entry name" value="Ig_sub"/>
</dbReference>
<dbReference type="GO" id="GO:0007166">
    <property type="term" value="P:cell surface receptor signaling pathway"/>
    <property type="evidence" value="ECO:0007669"/>
    <property type="project" value="UniProtKB-ARBA"/>
</dbReference>
<dbReference type="GO" id="GO:0005886">
    <property type="term" value="C:plasma membrane"/>
    <property type="evidence" value="ECO:0007669"/>
    <property type="project" value="TreeGrafter"/>
</dbReference>
<sequence>MWPTLLSLLSLGFCVSLRIWAAMGEYDKPSLSAWPSPVVPLGQTVALQCHSRSPFTIFRLFKRDGTSLPELQGHHVNTFTLGPVTREHARAYMCSGGNQSPHSDPLQIVVTGVFTKPPISAHPGPLVQAEGNVTLRCHSPLLLDKFILHQKGSTGHFQGHVETLPGGHAAADFSIGPMTSGNEGTYRCYGFLSRSPYERSAPSDPVDIVITGLSKKPSLSAHVGPVVRSGENVTLLCSSELAFDQFHLLREGENLGHPLAGGRGPRGALQAEFPLGPGTPAHSGVYRCYGSFTRSPYAWSDPSDPLLLSVTGSTTSTCPSHMDAHTTEEAGLPQERSSALYVVLGLAIAFTSTSILLAALVCHWCSTPNHLAIMEGEPQEDRAVSGVDSPAEDVIYAHLDLGTLSERLNTPTPLSPMHPFPEPSIYENSM</sequence>
<dbReference type="InterPro" id="IPR013783">
    <property type="entry name" value="Ig-like_fold"/>
</dbReference>
<organism evidence="8 9">
    <name type="scientific">Muntiacus muntjak</name>
    <name type="common">Barking deer</name>
    <name type="synonym">Indian muntjac</name>
    <dbReference type="NCBI Taxonomy" id="9888"/>
    <lineage>
        <taxon>Eukaryota</taxon>
        <taxon>Metazoa</taxon>
        <taxon>Chordata</taxon>
        <taxon>Craniata</taxon>
        <taxon>Vertebrata</taxon>
        <taxon>Euteleostomi</taxon>
        <taxon>Mammalia</taxon>
        <taxon>Eutheria</taxon>
        <taxon>Laurasiatheria</taxon>
        <taxon>Artiodactyla</taxon>
        <taxon>Ruminantia</taxon>
        <taxon>Pecora</taxon>
        <taxon>Cervidae</taxon>
        <taxon>Muntiacinae</taxon>
        <taxon>Muntiacus</taxon>
    </lineage>
</organism>
<proteinExistence type="predicted"/>
<keyword evidence="9" id="KW-1185">Reference proteome</keyword>
<reference evidence="8 9" key="1">
    <citation type="submission" date="2019-06" db="EMBL/GenBank/DDBJ databases">
        <title>Discovery of a novel chromosome fission-fusion reversal in muntjac.</title>
        <authorList>
            <person name="Mudd A.B."/>
            <person name="Bredeson J.V."/>
            <person name="Baum R."/>
            <person name="Hockemeyer D."/>
            <person name="Rokhsar D.S."/>
        </authorList>
    </citation>
    <scope>NUCLEOTIDE SEQUENCE [LARGE SCALE GENOMIC DNA]</scope>
    <source>
        <strain evidence="8">UTSW_UCB_Mm</strain>
        <tissue evidence="8">Fibroblast cell line</tissue>
    </source>
</reference>
<evidence type="ECO:0000256" key="6">
    <source>
        <dbReference type="SAM" id="SignalP"/>
    </source>
</evidence>
<keyword evidence="3" id="KW-0393">Immunoglobulin domain</keyword>
<evidence type="ECO:0000256" key="1">
    <source>
        <dbReference type="ARBA" id="ARBA00022729"/>
    </source>
</evidence>
<protein>
    <recommendedName>
        <fullName evidence="7">Ig-like domain-containing protein</fullName>
    </recommendedName>
</protein>
<dbReference type="EMBL" id="VCEA01000076">
    <property type="protein sequence ID" value="KAB0340700.1"/>
    <property type="molecule type" value="Genomic_DNA"/>
</dbReference>
<comment type="caution">
    <text evidence="8">The sequence shown here is derived from an EMBL/GenBank/DDBJ whole genome shotgun (WGS) entry which is preliminary data.</text>
</comment>
<dbReference type="AlphaFoldDB" id="A0A5N3UW33"/>
<keyword evidence="5" id="KW-1133">Transmembrane helix</keyword>
<keyword evidence="5" id="KW-0812">Transmembrane</keyword>
<evidence type="ECO:0000256" key="5">
    <source>
        <dbReference type="SAM" id="Phobius"/>
    </source>
</evidence>
<feature type="transmembrane region" description="Helical" evidence="5">
    <location>
        <begin position="339"/>
        <end position="365"/>
    </location>
</feature>
<dbReference type="InterPro" id="IPR013151">
    <property type="entry name" value="Immunoglobulin_dom"/>
</dbReference>
<feature type="region of interest" description="Disordered" evidence="4">
    <location>
        <begin position="408"/>
        <end position="430"/>
    </location>
</feature>
<dbReference type="Gene3D" id="2.60.40.10">
    <property type="entry name" value="Immunoglobulins"/>
    <property type="match status" value="3"/>
</dbReference>
<feature type="domain" description="Ig-like" evidence="7">
    <location>
        <begin position="29"/>
        <end position="111"/>
    </location>
</feature>
<evidence type="ECO:0000256" key="4">
    <source>
        <dbReference type="SAM" id="MobiDB-lite"/>
    </source>
</evidence>